<reference evidence="2" key="1">
    <citation type="submission" date="2015-10" db="EMBL/GenBank/DDBJ databases">
        <title>Draft genome sequence of Salegentibacter mishustinae KCTC 12263.</title>
        <authorList>
            <person name="Lin W."/>
            <person name="Zheng Q."/>
        </authorList>
    </citation>
    <scope>NUCLEOTIDE SEQUENCE [LARGE SCALE GENOMIC DNA]</scope>
    <source>
        <strain evidence="2">KCTC 12263</strain>
    </source>
</reference>
<dbReference type="STRING" id="270918.APR42_12735"/>
<gene>
    <name evidence="2" type="ORF">APR42_12735</name>
</gene>
<accession>A0A0Q9Z2S0</accession>
<sequence length="76" mass="8941">MIKFLYTIASVFFIVAVVSLISFVNSLLLEEELIFMPFFGHLLEVLFFGFLTLICLFLIRRTKKKRRLTTTYKNNA</sequence>
<keyword evidence="1" id="KW-0812">Transmembrane</keyword>
<dbReference type="AlphaFoldDB" id="A0A0Q9Z2S0"/>
<evidence type="ECO:0000256" key="1">
    <source>
        <dbReference type="SAM" id="Phobius"/>
    </source>
</evidence>
<dbReference type="Proteomes" id="UP000051643">
    <property type="component" value="Unassembled WGS sequence"/>
</dbReference>
<name>A0A0Q9Z2S0_9FLAO</name>
<proteinExistence type="predicted"/>
<dbReference type="EMBL" id="LKTP01000038">
    <property type="protein sequence ID" value="KRG27099.1"/>
    <property type="molecule type" value="Genomic_DNA"/>
</dbReference>
<comment type="caution">
    <text evidence="2">The sequence shown here is derived from an EMBL/GenBank/DDBJ whole genome shotgun (WGS) entry which is preliminary data.</text>
</comment>
<protein>
    <submittedName>
        <fullName evidence="2">Uncharacterized protein</fullName>
    </submittedName>
</protein>
<organism evidence="2 3">
    <name type="scientific">Salegentibacter mishustinae</name>
    <dbReference type="NCBI Taxonomy" id="270918"/>
    <lineage>
        <taxon>Bacteria</taxon>
        <taxon>Pseudomonadati</taxon>
        <taxon>Bacteroidota</taxon>
        <taxon>Flavobacteriia</taxon>
        <taxon>Flavobacteriales</taxon>
        <taxon>Flavobacteriaceae</taxon>
        <taxon>Salegentibacter</taxon>
    </lineage>
</organism>
<evidence type="ECO:0000313" key="3">
    <source>
        <dbReference type="Proteomes" id="UP000051643"/>
    </source>
</evidence>
<evidence type="ECO:0000313" key="2">
    <source>
        <dbReference type="EMBL" id="KRG27099.1"/>
    </source>
</evidence>
<feature type="transmembrane region" description="Helical" evidence="1">
    <location>
        <begin position="7"/>
        <end position="28"/>
    </location>
</feature>
<keyword evidence="1" id="KW-1133">Transmembrane helix</keyword>
<feature type="transmembrane region" description="Helical" evidence="1">
    <location>
        <begin position="34"/>
        <end position="59"/>
    </location>
</feature>
<keyword evidence="1" id="KW-0472">Membrane</keyword>
<keyword evidence="3" id="KW-1185">Reference proteome</keyword>